<feature type="transmembrane region" description="Helical" evidence="1">
    <location>
        <begin position="12"/>
        <end position="40"/>
    </location>
</feature>
<dbReference type="STRING" id="146536.AQI70_05385"/>
<dbReference type="RefSeq" id="WP_062144775.1">
    <property type="nucleotide sequence ID" value="NZ_KQ947984.1"/>
</dbReference>
<evidence type="ECO:0000313" key="3">
    <source>
        <dbReference type="Proteomes" id="UP000054024"/>
    </source>
</evidence>
<gene>
    <name evidence="2" type="ORF">AQI70_05385</name>
</gene>
<organism evidence="2 3">
    <name type="scientific">Streptomyces curacoi</name>
    <dbReference type="NCBI Taxonomy" id="146536"/>
    <lineage>
        <taxon>Bacteria</taxon>
        <taxon>Bacillati</taxon>
        <taxon>Actinomycetota</taxon>
        <taxon>Actinomycetes</taxon>
        <taxon>Kitasatosporales</taxon>
        <taxon>Streptomycetaceae</taxon>
        <taxon>Streptomyces</taxon>
    </lineage>
</organism>
<sequence length="203" mass="20717">MDLLSGSAAAHGAWYYLVLVGALATPLVPNAALVVAGGALAAQGELLLPLVWAAVFTGGLGGDLLLYAAARRPPLGRRSAAVRSVAARLRRRGLFLLVLRYLPAGRFTGTVGAAMGGMRIGGFTCAMVLAEASWTTLYVALGYGGMTALSYGPLPAVAIAVTACVGLGASLVARLLRRRSVHLCVSDPVQSGNSCPACPGRIQ</sequence>
<comment type="caution">
    <text evidence="2">The sequence shown here is derived from an EMBL/GenBank/DDBJ whole genome shotgun (WGS) entry which is preliminary data.</text>
</comment>
<dbReference type="EMBL" id="LMWJ01000003">
    <property type="protein sequence ID" value="KUM80492.1"/>
    <property type="molecule type" value="Genomic_DNA"/>
</dbReference>
<keyword evidence="1" id="KW-1133">Transmembrane helix</keyword>
<feature type="transmembrane region" description="Helical" evidence="1">
    <location>
        <begin position="46"/>
        <end position="69"/>
    </location>
</feature>
<proteinExistence type="predicted"/>
<keyword evidence="1" id="KW-0812">Transmembrane</keyword>
<protein>
    <recommendedName>
        <fullName evidence="4">DedA family protein</fullName>
    </recommendedName>
</protein>
<feature type="transmembrane region" description="Helical" evidence="1">
    <location>
        <begin position="153"/>
        <end position="173"/>
    </location>
</feature>
<name>A0A124H6K6_9ACTN</name>
<evidence type="ECO:0000313" key="2">
    <source>
        <dbReference type="EMBL" id="KUM80492.1"/>
    </source>
</evidence>
<dbReference type="Proteomes" id="UP000054024">
    <property type="component" value="Unassembled WGS sequence"/>
</dbReference>
<keyword evidence="1" id="KW-0472">Membrane</keyword>
<keyword evidence="3" id="KW-1185">Reference proteome</keyword>
<evidence type="ECO:0008006" key="4">
    <source>
        <dbReference type="Google" id="ProtNLM"/>
    </source>
</evidence>
<dbReference type="AlphaFoldDB" id="A0A124H6K6"/>
<accession>A0A124H6K6</accession>
<feature type="transmembrane region" description="Helical" evidence="1">
    <location>
        <begin position="120"/>
        <end position="141"/>
    </location>
</feature>
<evidence type="ECO:0000256" key="1">
    <source>
        <dbReference type="SAM" id="Phobius"/>
    </source>
</evidence>
<reference evidence="2 3" key="1">
    <citation type="submission" date="2015-10" db="EMBL/GenBank/DDBJ databases">
        <title>Draft genome sequence of Streptomyces curacoi DSM 40107, type strain for the species Streptomyces curacoi.</title>
        <authorList>
            <person name="Ruckert C."/>
            <person name="Winkler A."/>
            <person name="Kalinowski J."/>
            <person name="Kampfer P."/>
            <person name="Glaeser S."/>
        </authorList>
    </citation>
    <scope>NUCLEOTIDE SEQUENCE [LARGE SCALE GENOMIC DNA]</scope>
    <source>
        <strain evidence="2 3">DSM 40107</strain>
    </source>
</reference>